<name>A0AAN1XV68_UNVUL</name>
<sequence>MRSRRPPSSSELVALVQAARVHAGGRPPASRIIVPGPGQESVWDFPRPPRVESVALPVRVELGGVTIARTTRALRIVETAGAPCYYLPPDDCDLGALRRTEHWTVCEWKGAAYAYDVRAGGRTAAHGAWSYPAPLTDLGMGYERVAGWFAFYASRMDACFLGDERVRSQPGGFYGGWVTQNLTGPIKGEPGTEGW</sequence>
<dbReference type="PANTHER" id="PTHR43058">
    <property type="entry name" value="SLR0655 PROTEIN"/>
    <property type="match status" value="1"/>
</dbReference>
<evidence type="ECO:0000313" key="2">
    <source>
        <dbReference type="EMBL" id="BDE05574.1"/>
    </source>
</evidence>
<accession>A0AAN1XV68</accession>
<dbReference type="AlphaFoldDB" id="A0AAN1XV68"/>
<evidence type="ECO:0000259" key="1">
    <source>
        <dbReference type="Pfam" id="PF04248"/>
    </source>
</evidence>
<dbReference type="Gene3D" id="2.170.150.40">
    <property type="entry name" value="Domain of unknown function (DUF427)"/>
    <property type="match status" value="1"/>
</dbReference>
<dbReference type="InterPro" id="IPR038694">
    <property type="entry name" value="DUF427_sf"/>
</dbReference>
<keyword evidence="3" id="KW-1185">Reference proteome</keyword>
<dbReference type="PANTHER" id="PTHR43058:SF1">
    <property type="entry name" value="DUF427 DOMAIN-CONTAINING PROTEIN"/>
    <property type="match status" value="1"/>
</dbReference>
<feature type="domain" description="DUF427" evidence="1">
    <location>
        <begin position="58"/>
        <end position="153"/>
    </location>
</feature>
<reference evidence="2 3" key="1">
    <citation type="journal article" date="2022" name="ISME Commun">
        <title>Vulcanimicrobium alpinus gen. nov. sp. nov., the first cultivated representative of the candidate phylum 'Eremiobacterota', is a metabolically versatile aerobic anoxygenic phototroph.</title>
        <authorList>
            <person name="Yabe S."/>
            <person name="Muto K."/>
            <person name="Abe K."/>
            <person name="Yokota A."/>
            <person name="Staudigel H."/>
            <person name="Tebo B.M."/>
        </authorList>
    </citation>
    <scope>NUCLEOTIDE SEQUENCE [LARGE SCALE GENOMIC DNA]</scope>
    <source>
        <strain evidence="2 3">WC8-2</strain>
    </source>
</reference>
<dbReference type="InterPro" id="IPR007361">
    <property type="entry name" value="DUF427"/>
</dbReference>
<evidence type="ECO:0000313" key="3">
    <source>
        <dbReference type="Proteomes" id="UP001317532"/>
    </source>
</evidence>
<dbReference type="KEGG" id="vab:WPS_08500"/>
<gene>
    <name evidence="2" type="ORF">WPS_08500</name>
</gene>
<proteinExistence type="predicted"/>
<organism evidence="2 3">
    <name type="scientific">Vulcanimicrobium alpinum</name>
    <dbReference type="NCBI Taxonomy" id="3016050"/>
    <lineage>
        <taxon>Bacteria</taxon>
        <taxon>Bacillati</taxon>
        <taxon>Vulcanimicrobiota</taxon>
        <taxon>Vulcanimicrobiia</taxon>
        <taxon>Vulcanimicrobiales</taxon>
        <taxon>Vulcanimicrobiaceae</taxon>
        <taxon>Vulcanimicrobium</taxon>
    </lineage>
</organism>
<dbReference type="EMBL" id="AP025523">
    <property type="protein sequence ID" value="BDE05574.1"/>
    <property type="molecule type" value="Genomic_DNA"/>
</dbReference>
<dbReference type="Proteomes" id="UP001317532">
    <property type="component" value="Chromosome"/>
</dbReference>
<dbReference type="Pfam" id="PF04248">
    <property type="entry name" value="NTP_transf_9"/>
    <property type="match status" value="1"/>
</dbReference>
<protein>
    <recommendedName>
        <fullName evidence="1">DUF427 domain-containing protein</fullName>
    </recommendedName>
</protein>